<feature type="compositionally biased region" description="Pro residues" evidence="5">
    <location>
        <begin position="297"/>
        <end position="314"/>
    </location>
</feature>
<feature type="region of interest" description="Disordered" evidence="5">
    <location>
        <begin position="381"/>
        <end position="426"/>
    </location>
</feature>
<dbReference type="CDD" id="cd16448">
    <property type="entry name" value="RING-H2"/>
    <property type="match status" value="1"/>
</dbReference>
<feature type="region of interest" description="Disordered" evidence="5">
    <location>
        <begin position="34"/>
        <end position="155"/>
    </location>
</feature>
<dbReference type="Pfam" id="PF13639">
    <property type="entry name" value="zf-RING_2"/>
    <property type="match status" value="1"/>
</dbReference>
<evidence type="ECO:0000256" key="1">
    <source>
        <dbReference type="ARBA" id="ARBA00022723"/>
    </source>
</evidence>
<keyword evidence="1" id="KW-0479">Metal-binding</keyword>
<evidence type="ECO:0000256" key="5">
    <source>
        <dbReference type="SAM" id="MobiDB-lite"/>
    </source>
</evidence>
<dbReference type="EMBL" id="JACAZH010000013">
    <property type="protein sequence ID" value="KAF7351333.1"/>
    <property type="molecule type" value="Genomic_DNA"/>
</dbReference>
<evidence type="ECO:0000313" key="8">
    <source>
        <dbReference type="Proteomes" id="UP000623467"/>
    </source>
</evidence>
<organism evidence="7 8">
    <name type="scientific">Mycena sanguinolenta</name>
    <dbReference type="NCBI Taxonomy" id="230812"/>
    <lineage>
        <taxon>Eukaryota</taxon>
        <taxon>Fungi</taxon>
        <taxon>Dikarya</taxon>
        <taxon>Basidiomycota</taxon>
        <taxon>Agaricomycotina</taxon>
        <taxon>Agaricomycetes</taxon>
        <taxon>Agaricomycetidae</taxon>
        <taxon>Agaricales</taxon>
        <taxon>Marasmiineae</taxon>
        <taxon>Mycenaceae</taxon>
        <taxon>Mycena</taxon>
    </lineage>
</organism>
<evidence type="ECO:0000259" key="6">
    <source>
        <dbReference type="PROSITE" id="PS50089"/>
    </source>
</evidence>
<feature type="compositionally biased region" description="Low complexity" evidence="5">
    <location>
        <begin position="216"/>
        <end position="241"/>
    </location>
</feature>
<dbReference type="SMART" id="SM00184">
    <property type="entry name" value="RING"/>
    <property type="match status" value="1"/>
</dbReference>
<accession>A0A8H6XZR1</accession>
<comment type="caution">
    <text evidence="7">The sequence shown here is derived from an EMBL/GenBank/DDBJ whole genome shotgun (WGS) entry which is preliminary data.</text>
</comment>
<keyword evidence="2 4" id="KW-0863">Zinc-finger</keyword>
<evidence type="ECO:0000256" key="3">
    <source>
        <dbReference type="ARBA" id="ARBA00022833"/>
    </source>
</evidence>
<dbReference type="UniPathway" id="UPA00143"/>
<feature type="compositionally biased region" description="Pro residues" evidence="5">
    <location>
        <begin position="242"/>
        <end position="258"/>
    </location>
</feature>
<feature type="compositionally biased region" description="Polar residues" evidence="5">
    <location>
        <begin position="136"/>
        <end position="145"/>
    </location>
</feature>
<protein>
    <submittedName>
        <fullName evidence="7">RING-type domain-containing protein</fullName>
    </submittedName>
</protein>
<dbReference type="PROSITE" id="PS50089">
    <property type="entry name" value="ZF_RING_2"/>
    <property type="match status" value="1"/>
</dbReference>
<dbReference type="Proteomes" id="UP000623467">
    <property type="component" value="Unassembled WGS sequence"/>
</dbReference>
<dbReference type="OrthoDB" id="8062037at2759"/>
<dbReference type="GO" id="GO:0008270">
    <property type="term" value="F:zinc ion binding"/>
    <property type="evidence" value="ECO:0007669"/>
    <property type="project" value="UniProtKB-KW"/>
</dbReference>
<dbReference type="InterPro" id="IPR053238">
    <property type="entry name" value="RING-H2_zinc_finger"/>
</dbReference>
<dbReference type="AlphaFoldDB" id="A0A8H6XZR1"/>
<reference evidence="7" key="1">
    <citation type="submission" date="2020-05" db="EMBL/GenBank/DDBJ databases">
        <title>Mycena genomes resolve the evolution of fungal bioluminescence.</title>
        <authorList>
            <person name="Tsai I.J."/>
        </authorList>
    </citation>
    <scope>NUCLEOTIDE SEQUENCE</scope>
    <source>
        <strain evidence="7">160909Yilan</strain>
    </source>
</reference>
<dbReference type="InterPro" id="IPR001841">
    <property type="entry name" value="Znf_RING"/>
</dbReference>
<feature type="compositionally biased region" description="Acidic residues" evidence="5">
    <location>
        <begin position="58"/>
        <end position="70"/>
    </location>
</feature>
<sequence>MLTTFAALGDMDIPPYPPPSFQEAISSPPVSVCPSTTTLTTTLGRFTSAPTSRNGDNSDSDSEFDADSLDMVDSGSPVEQSSVHSQMPPRGRGILDSEPDSPTGASSSSARSHRRHLSLSPLRTLFSSRNPRDSAHTLSAHSTPSHPLAFSRSSPFSRSTASLRNLISSAPLVPPSPSSAPPLRSESFLGSRRPFSHKGKERAKNESLDSWEIVESELPAAPTTSTAPEAVSPVIDVSSANLPPPSPASITPEPPTPIHPLSERDRRAKNKIQISQARVREPPVASPPTVPLALARLPPPPTFPPPVPPAPGEGPPIVTVRVKKSPPPPPPKKKPRPISSPLRGTLLDLDLDRAIRTPLPLTPVTGSPTSSFALSMESRSAVQERPDLIIPPPTPRSPSRTSENTDVSAVDAQGQHHYPGRPLPPRPRAHVDSTYAAHPDFPQVGVRHEPPIVPEGLLIDLDGAETPTMRTPHTQPFSSVADQDLVTPTATNSQRNSSASSVYLAPPAQFQDVTDLDVLLARLENDQGDGSNYDDLWMVSDFIGPATPTSSDRATSRQSSSPLLTGAIEVQRKRITKDGRVKLKLTLLGIAVDRCGICMAQFKKVESARLSERCKHVFHDRCLAQWVVRSRTCPLCRIALDLEAGN</sequence>
<dbReference type="InterPro" id="IPR013083">
    <property type="entry name" value="Znf_RING/FYVE/PHD"/>
</dbReference>
<feature type="compositionally biased region" description="Low complexity" evidence="5">
    <location>
        <begin position="101"/>
        <end position="110"/>
    </location>
</feature>
<dbReference type="Gene3D" id="3.30.40.10">
    <property type="entry name" value="Zinc/RING finger domain, C3HC4 (zinc finger)"/>
    <property type="match status" value="1"/>
</dbReference>
<name>A0A8H6XZR1_9AGAR</name>
<evidence type="ECO:0000313" key="7">
    <source>
        <dbReference type="EMBL" id="KAF7351333.1"/>
    </source>
</evidence>
<evidence type="ECO:0000256" key="2">
    <source>
        <dbReference type="ARBA" id="ARBA00022771"/>
    </source>
</evidence>
<feature type="region of interest" description="Disordered" evidence="5">
    <location>
        <begin position="168"/>
        <end position="344"/>
    </location>
</feature>
<dbReference type="PANTHER" id="PTHR14155:SF627">
    <property type="entry name" value="OS06G0192800 PROTEIN"/>
    <property type="match status" value="1"/>
</dbReference>
<dbReference type="SUPFAM" id="SSF57850">
    <property type="entry name" value="RING/U-box"/>
    <property type="match status" value="1"/>
</dbReference>
<feature type="domain" description="RING-type" evidence="6">
    <location>
        <begin position="595"/>
        <end position="637"/>
    </location>
</feature>
<dbReference type="GO" id="GO:0016567">
    <property type="term" value="P:protein ubiquitination"/>
    <property type="evidence" value="ECO:0007669"/>
    <property type="project" value="UniProtKB-UniPathway"/>
</dbReference>
<proteinExistence type="predicted"/>
<dbReference type="PANTHER" id="PTHR14155">
    <property type="entry name" value="RING FINGER DOMAIN-CONTAINING"/>
    <property type="match status" value="1"/>
</dbReference>
<keyword evidence="8" id="KW-1185">Reference proteome</keyword>
<keyword evidence="3" id="KW-0862">Zinc</keyword>
<feature type="compositionally biased region" description="Polar residues" evidence="5">
    <location>
        <begin position="44"/>
        <end position="57"/>
    </location>
</feature>
<evidence type="ECO:0000256" key="4">
    <source>
        <dbReference type="PROSITE-ProRule" id="PRU00175"/>
    </source>
</evidence>
<gene>
    <name evidence="7" type="ORF">MSAN_01564800</name>
</gene>